<dbReference type="RefSeq" id="WP_108105594.1">
    <property type="nucleotide sequence ID" value="NZ_QASN01000007.1"/>
</dbReference>
<dbReference type="PROSITE" id="PS50006">
    <property type="entry name" value="FHA_DOMAIN"/>
    <property type="match status" value="2"/>
</dbReference>
<evidence type="ECO:0000313" key="6">
    <source>
        <dbReference type="Proteomes" id="UP000244064"/>
    </source>
</evidence>
<gene>
    <name evidence="5" type="ORF">DBO85_04285</name>
</gene>
<reference evidence="5 6" key="1">
    <citation type="submission" date="2018-04" db="EMBL/GenBank/DDBJ databases">
        <title>Pseudomonas sp. nov., isolated from mangrove soil.</title>
        <authorList>
            <person name="Chen C."/>
        </authorList>
    </citation>
    <scope>NUCLEOTIDE SEQUENCE [LARGE SCALE GENOMIC DNA]</scope>
    <source>
        <strain evidence="5 6">TC-11</strain>
    </source>
</reference>
<dbReference type="Gene3D" id="2.60.200.20">
    <property type="match status" value="2"/>
</dbReference>
<dbReference type="PROSITE" id="PS50889">
    <property type="entry name" value="S4"/>
    <property type="match status" value="1"/>
</dbReference>
<evidence type="ECO:0000256" key="3">
    <source>
        <dbReference type="SAM" id="Phobius"/>
    </source>
</evidence>
<comment type="caution">
    <text evidence="5">The sequence shown here is derived from an EMBL/GenBank/DDBJ whole genome shotgun (WGS) entry which is preliminary data.</text>
</comment>
<dbReference type="SMART" id="SM00240">
    <property type="entry name" value="FHA"/>
    <property type="match status" value="2"/>
</dbReference>
<keyword evidence="3" id="KW-0472">Membrane</keyword>
<dbReference type="InterPro" id="IPR008984">
    <property type="entry name" value="SMAD_FHA_dom_sf"/>
</dbReference>
<keyword evidence="3" id="KW-0812">Transmembrane</keyword>
<feature type="domain" description="FHA" evidence="4">
    <location>
        <begin position="128"/>
        <end position="177"/>
    </location>
</feature>
<keyword evidence="1" id="KW-0694">RNA-binding</keyword>
<accession>A0A2T5PCV8</accession>
<organism evidence="5 6">
    <name type="scientific">Pseudomonas mangrovi</name>
    <dbReference type="NCBI Taxonomy" id="2161748"/>
    <lineage>
        <taxon>Bacteria</taxon>
        <taxon>Pseudomonadati</taxon>
        <taxon>Pseudomonadota</taxon>
        <taxon>Gammaproteobacteria</taxon>
        <taxon>Pseudomonadales</taxon>
        <taxon>Pseudomonadaceae</taxon>
        <taxon>Pseudomonas</taxon>
    </lineage>
</organism>
<feature type="region of interest" description="Disordered" evidence="2">
    <location>
        <begin position="223"/>
        <end position="252"/>
    </location>
</feature>
<evidence type="ECO:0000256" key="1">
    <source>
        <dbReference type="PROSITE-ProRule" id="PRU00182"/>
    </source>
</evidence>
<proteinExistence type="predicted"/>
<dbReference type="InterPro" id="IPR050923">
    <property type="entry name" value="Cell_Proc_Reg/RNA_Proc"/>
</dbReference>
<dbReference type="PANTHER" id="PTHR23308">
    <property type="entry name" value="NUCLEAR INHIBITOR OF PROTEIN PHOSPHATASE-1"/>
    <property type="match status" value="1"/>
</dbReference>
<protein>
    <submittedName>
        <fullName evidence="5">FHA domain-containing protein</fullName>
    </submittedName>
</protein>
<sequence length="284" mass="30803">MLRIHFSDNHQAPVWLAAERFGIGSGADNDLVLEYPGVSAKHAEIRQENGHYYLSDCLSESGTFVNGERISGNFQLRDGDKVRIGGRELQLVDPARSNLKLASPPARWSLQVMQGEHEGRKFPITGSMTFGRSVKCELCFSDIELSRRHCEFFLKNDVLEIKDLASANGVFVNHQKVSTAVLQSGDQLRMGSVTLMVIGPKVDVREEVQEDATRFMRVADLPAAAQKPAEKPSGRAGAANPLHAAQQPEPAAVPQRAAGSTMLIPLMVGALLVVAVVVAAVVLL</sequence>
<feature type="domain" description="FHA" evidence="4">
    <location>
        <begin position="21"/>
        <end position="70"/>
    </location>
</feature>
<dbReference type="EMBL" id="QASN01000007">
    <property type="protein sequence ID" value="PTU75544.1"/>
    <property type="molecule type" value="Genomic_DNA"/>
</dbReference>
<feature type="transmembrane region" description="Helical" evidence="3">
    <location>
        <begin position="262"/>
        <end position="283"/>
    </location>
</feature>
<evidence type="ECO:0000259" key="4">
    <source>
        <dbReference type="PROSITE" id="PS50006"/>
    </source>
</evidence>
<dbReference type="Pfam" id="PF00498">
    <property type="entry name" value="FHA"/>
    <property type="match status" value="2"/>
</dbReference>
<dbReference type="SUPFAM" id="SSF49879">
    <property type="entry name" value="SMAD/FHA domain"/>
    <property type="match status" value="2"/>
</dbReference>
<evidence type="ECO:0000313" key="5">
    <source>
        <dbReference type="EMBL" id="PTU75544.1"/>
    </source>
</evidence>
<keyword evidence="3" id="KW-1133">Transmembrane helix</keyword>
<evidence type="ECO:0000256" key="2">
    <source>
        <dbReference type="SAM" id="MobiDB-lite"/>
    </source>
</evidence>
<dbReference type="CDD" id="cd00060">
    <property type="entry name" value="FHA"/>
    <property type="match status" value="2"/>
</dbReference>
<keyword evidence="6" id="KW-1185">Reference proteome</keyword>
<dbReference type="AlphaFoldDB" id="A0A2T5PCV8"/>
<dbReference type="GO" id="GO:0003723">
    <property type="term" value="F:RNA binding"/>
    <property type="evidence" value="ECO:0007669"/>
    <property type="project" value="UniProtKB-KW"/>
</dbReference>
<dbReference type="OrthoDB" id="9815482at2"/>
<name>A0A2T5PCV8_9PSED</name>
<dbReference type="InterPro" id="IPR000253">
    <property type="entry name" value="FHA_dom"/>
</dbReference>
<dbReference type="Proteomes" id="UP000244064">
    <property type="component" value="Unassembled WGS sequence"/>
</dbReference>